<keyword evidence="11" id="KW-0560">Oxidoreductase</keyword>
<dbReference type="InterPro" id="IPR050307">
    <property type="entry name" value="Sterol_Desaturase_Related"/>
</dbReference>
<evidence type="ECO:0000256" key="6">
    <source>
        <dbReference type="ARBA" id="ARBA00022989"/>
    </source>
</evidence>
<dbReference type="GO" id="GO:0008610">
    <property type="term" value="P:lipid biosynthetic process"/>
    <property type="evidence" value="ECO:0007669"/>
    <property type="project" value="InterPro"/>
</dbReference>
<evidence type="ECO:0000256" key="1">
    <source>
        <dbReference type="ARBA" id="ARBA00004477"/>
    </source>
</evidence>
<accession>A0A2I0AMG6</accession>
<keyword evidence="4" id="KW-0812">Transmembrane</keyword>
<dbReference type="EMBL" id="KZ451969">
    <property type="protein sequence ID" value="PKA56752.1"/>
    <property type="molecule type" value="Genomic_DNA"/>
</dbReference>
<dbReference type="Pfam" id="PF04116">
    <property type="entry name" value="FA_hydroxylase"/>
    <property type="match status" value="1"/>
</dbReference>
<comment type="subcellular location">
    <subcellularLocation>
        <location evidence="1">Endoplasmic reticulum membrane</location>
        <topology evidence="1">Multi-pass membrane protein</topology>
    </subcellularLocation>
</comment>
<evidence type="ECO:0000256" key="9">
    <source>
        <dbReference type="ARBA" id="ARBA00047909"/>
    </source>
</evidence>
<evidence type="ECO:0000256" key="5">
    <source>
        <dbReference type="ARBA" id="ARBA00022824"/>
    </source>
</evidence>
<name>A0A2I0AMG6_9ASPA</name>
<proteinExistence type="inferred from homology"/>
<sequence length="267" mass="30147">MRILDLRVWKKCIVWGTARSSQADCDRHLFITSRTMLPRMVLARRGQDLVEPSWPSHPLDGLIVDTGGGAIAFLVSGMTPRTATLFVSLTTIKGIDDHSGLWLPGKNFLQAFFKHNTAFHGIHHQSFGSKYNFSNPFFVTWDKLLGTYMPYKIEKRQGGGFEARPLENLLGSIPSSMLLLDTQIKSLHASAITNPQKQYQDPKVKLSLRTLVPPVADKRREPRACPPHFLRKTRIRLHYPLPTNTKESEKNEGGLAPGRAKLLYHLL</sequence>
<comment type="similarity">
    <text evidence="2">Belongs to the sterol desaturase family.</text>
</comment>
<dbReference type="STRING" id="1088818.A0A2I0AMG6"/>
<feature type="domain" description="Fatty acid hydroxylase" evidence="10">
    <location>
        <begin position="55"/>
        <end position="147"/>
    </location>
</feature>
<comment type="catalytic activity">
    <reaction evidence="9">
        <text>a long-chain fatty aldehyde + 2 NADPH + O2 + H(+) = a long-chain alkane + formate + 2 NADP(+) + H2O</text>
        <dbReference type="Rhea" id="RHEA:21440"/>
        <dbReference type="ChEBI" id="CHEBI:15377"/>
        <dbReference type="ChEBI" id="CHEBI:15378"/>
        <dbReference type="ChEBI" id="CHEBI:15379"/>
        <dbReference type="ChEBI" id="CHEBI:15740"/>
        <dbReference type="ChEBI" id="CHEBI:17176"/>
        <dbReference type="ChEBI" id="CHEBI:57783"/>
        <dbReference type="ChEBI" id="CHEBI:58349"/>
        <dbReference type="ChEBI" id="CHEBI:83563"/>
        <dbReference type="EC" id="4.1.99.5"/>
    </reaction>
</comment>
<dbReference type="PANTHER" id="PTHR11863">
    <property type="entry name" value="STEROL DESATURASE"/>
    <property type="match status" value="1"/>
</dbReference>
<dbReference type="GO" id="GO:0005506">
    <property type="term" value="F:iron ion binding"/>
    <property type="evidence" value="ECO:0007669"/>
    <property type="project" value="InterPro"/>
</dbReference>
<evidence type="ECO:0000256" key="7">
    <source>
        <dbReference type="ARBA" id="ARBA00023136"/>
    </source>
</evidence>
<keyword evidence="5" id="KW-0256">Endoplasmic reticulum</keyword>
<keyword evidence="6" id="KW-1133">Transmembrane helix</keyword>
<evidence type="ECO:0000259" key="10">
    <source>
        <dbReference type="Pfam" id="PF04116"/>
    </source>
</evidence>
<protein>
    <recommendedName>
        <fullName evidence="3">aldehyde oxygenase (deformylating)</fullName>
        <ecNumber evidence="3">4.1.99.5</ecNumber>
    </recommendedName>
</protein>
<dbReference type="OrthoDB" id="408954at2759"/>
<evidence type="ECO:0000256" key="4">
    <source>
        <dbReference type="ARBA" id="ARBA00022692"/>
    </source>
</evidence>
<dbReference type="GO" id="GO:0071771">
    <property type="term" value="F:aldehyde oxygenase (deformylating) activity"/>
    <property type="evidence" value="ECO:0007669"/>
    <property type="project" value="UniProtKB-EC"/>
</dbReference>
<keyword evidence="7" id="KW-0472">Membrane</keyword>
<organism evidence="11 12">
    <name type="scientific">Apostasia shenzhenica</name>
    <dbReference type="NCBI Taxonomy" id="1088818"/>
    <lineage>
        <taxon>Eukaryota</taxon>
        <taxon>Viridiplantae</taxon>
        <taxon>Streptophyta</taxon>
        <taxon>Embryophyta</taxon>
        <taxon>Tracheophyta</taxon>
        <taxon>Spermatophyta</taxon>
        <taxon>Magnoliopsida</taxon>
        <taxon>Liliopsida</taxon>
        <taxon>Asparagales</taxon>
        <taxon>Orchidaceae</taxon>
        <taxon>Apostasioideae</taxon>
        <taxon>Apostasia</taxon>
    </lineage>
</organism>
<dbReference type="Proteomes" id="UP000236161">
    <property type="component" value="Unassembled WGS sequence"/>
</dbReference>
<dbReference type="InterPro" id="IPR006694">
    <property type="entry name" value="Fatty_acid_hydroxylase"/>
</dbReference>
<evidence type="ECO:0000256" key="8">
    <source>
        <dbReference type="ARBA" id="ARBA00023239"/>
    </source>
</evidence>
<keyword evidence="11" id="KW-0503">Monooxygenase</keyword>
<keyword evidence="12" id="KW-1185">Reference proteome</keyword>
<dbReference type="GO" id="GO:0005789">
    <property type="term" value="C:endoplasmic reticulum membrane"/>
    <property type="evidence" value="ECO:0007669"/>
    <property type="project" value="UniProtKB-SubCell"/>
</dbReference>
<reference evidence="11 12" key="1">
    <citation type="journal article" date="2017" name="Nature">
        <title>The Apostasia genome and the evolution of orchids.</title>
        <authorList>
            <person name="Zhang G.Q."/>
            <person name="Liu K.W."/>
            <person name="Li Z."/>
            <person name="Lohaus R."/>
            <person name="Hsiao Y.Y."/>
            <person name="Niu S.C."/>
            <person name="Wang J.Y."/>
            <person name="Lin Y.C."/>
            <person name="Xu Q."/>
            <person name="Chen L.J."/>
            <person name="Yoshida K."/>
            <person name="Fujiwara S."/>
            <person name="Wang Z.W."/>
            <person name="Zhang Y.Q."/>
            <person name="Mitsuda N."/>
            <person name="Wang M."/>
            <person name="Liu G.H."/>
            <person name="Pecoraro L."/>
            <person name="Huang H.X."/>
            <person name="Xiao X.J."/>
            <person name="Lin M."/>
            <person name="Wu X.Y."/>
            <person name="Wu W.L."/>
            <person name="Chen Y.Y."/>
            <person name="Chang S.B."/>
            <person name="Sakamoto S."/>
            <person name="Ohme-Takagi M."/>
            <person name="Yagi M."/>
            <person name="Zeng S.J."/>
            <person name="Shen C.Y."/>
            <person name="Yeh C.M."/>
            <person name="Luo Y.B."/>
            <person name="Tsai W.C."/>
            <person name="Van de Peer Y."/>
            <person name="Liu Z.J."/>
        </authorList>
    </citation>
    <scope>NUCLEOTIDE SEQUENCE [LARGE SCALE GENOMIC DNA]</scope>
    <source>
        <strain evidence="12">cv. Shenzhen</strain>
        <tissue evidence="11">Stem</tissue>
    </source>
</reference>
<evidence type="ECO:0000313" key="12">
    <source>
        <dbReference type="Proteomes" id="UP000236161"/>
    </source>
</evidence>
<dbReference type="EC" id="4.1.99.5" evidence="3"/>
<keyword evidence="8" id="KW-0456">Lyase</keyword>
<evidence type="ECO:0000256" key="3">
    <source>
        <dbReference type="ARBA" id="ARBA00013146"/>
    </source>
</evidence>
<evidence type="ECO:0000313" key="11">
    <source>
        <dbReference type="EMBL" id="PKA56752.1"/>
    </source>
</evidence>
<dbReference type="AlphaFoldDB" id="A0A2I0AMG6"/>
<dbReference type="GO" id="GO:0004497">
    <property type="term" value="F:monooxygenase activity"/>
    <property type="evidence" value="ECO:0007669"/>
    <property type="project" value="UniProtKB-KW"/>
</dbReference>
<gene>
    <name evidence="11" type="primary">SBH1</name>
    <name evidence="11" type="ORF">AXF42_Ash002055</name>
</gene>
<evidence type="ECO:0000256" key="2">
    <source>
        <dbReference type="ARBA" id="ARBA00009324"/>
    </source>
</evidence>